<dbReference type="FunFam" id="1.10.10.10:FF:000336">
    <property type="entry name" value="lupus La protein homolog"/>
    <property type="match status" value="1"/>
</dbReference>
<dbReference type="InterPro" id="IPR012677">
    <property type="entry name" value="Nucleotide-bd_a/b_plait_sf"/>
</dbReference>
<name>A0A401T0A0_CHIPU</name>
<dbReference type="OrthoDB" id="439993at2759"/>
<dbReference type="Pfam" id="PF00076">
    <property type="entry name" value="RRM_1"/>
    <property type="match status" value="1"/>
</dbReference>
<keyword evidence="3 5" id="KW-0694">RNA-binding</keyword>
<evidence type="ECO:0000259" key="9">
    <source>
        <dbReference type="PROSITE" id="PS50961"/>
    </source>
</evidence>
<dbReference type="InterPro" id="IPR036388">
    <property type="entry name" value="WH-like_DNA-bd_sf"/>
</dbReference>
<dbReference type="Proteomes" id="UP000287033">
    <property type="component" value="Unassembled WGS sequence"/>
</dbReference>
<feature type="domain" description="HTH La-type RNA-binding" evidence="9">
    <location>
        <begin position="73"/>
        <end position="165"/>
    </location>
</feature>
<dbReference type="Gene3D" id="3.30.70.330">
    <property type="match status" value="2"/>
</dbReference>
<keyword evidence="7" id="KW-0732">Signal</keyword>
<dbReference type="SUPFAM" id="SSF54928">
    <property type="entry name" value="RNA-binding domain, RBD"/>
    <property type="match status" value="2"/>
</dbReference>
<comment type="subcellular location">
    <subcellularLocation>
        <location evidence="1">Nucleus</location>
    </subcellularLocation>
</comment>
<keyword evidence="4" id="KW-0539">Nucleus</keyword>
<dbReference type="InterPro" id="IPR036390">
    <property type="entry name" value="WH_DNA-bd_sf"/>
</dbReference>
<dbReference type="GO" id="GO:0045727">
    <property type="term" value="P:positive regulation of translation"/>
    <property type="evidence" value="ECO:0007669"/>
    <property type="project" value="TreeGrafter"/>
</dbReference>
<dbReference type="PROSITE" id="PS50961">
    <property type="entry name" value="HTH_LA"/>
    <property type="match status" value="1"/>
</dbReference>
<dbReference type="InterPro" id="IPR045180">
    <property type="entry name" value="La_dom_prot"/>
</dbReference>
<accession>A0A401T0A0</accession>
<keyword evidence="12" id="KW-1185">Reference proteome</keyword>
<dbReference type="Pfam" id="PF08777">
    <property type="entry name" value="RRM_3"/>
    <property type="match status" value="1"/>
</dbReference>
<evidence type="ECO:0000256" key="2">
    <source>
        <dbReference type="ARBA" id="ARBA00022553"/>
    </source>
</evidence>
<feature type="chain" id="PRO_5019422608" description="HTH La-type RNA-binding domain-containing protein" evidence="7">
    <location>
        <begin position="24"/>
        <end position="470"/>
    </location>
</feature>
<reference evidence="11 12" key="1">
    <citation type="journal article" date="2018" name="Nat. Ecol. Evol.">
        <title>Shark genomes provide insights into elasmobranch evolution and the origin of vertebrates.</title>
        <authorList>
            <person name="Hara Y"/>
            <person name="Yamaguchi K"/>
            <person name="Onimaru K"/>
            <person name="Kadota M"/>
            <person name="Koyanagi M"/>
            <person name="Keeley SD"/>
            <person name="Tatsumi K"/>
            <person name="Tanaka K"/>
            <person name="Motone F"/>
            <person name="Kageyama Y"/>
            <person name="Nozu R"/>
            <person name="Adachi N"/>
            <person name="Nishimura O"/>
            <person name="Nakagawa R"/>
            <person name="Tanegashima C"/>
            <person name="Kiyatake I"/>
            <person name="Matsumoto R"/>
            <person name="Murakumo K"/>
            <person name="Nishida K"/>
            <person name="Terakita A"/>
            <person name="Kuratani S"/>
            <person name="Sato K"/>
            <person name="Hyodo S Kuraku.S."/>
        </authorList>
    </citation>
    <scope>NUCLEOTIDE SEQUENCE [LARGE SCALE GENOMIC DNA]</scope>
</reference>
<feature type="domain" description="XRRM" evidence="10">
    <location>
        <begin position="289"/>
        <end position="408"/>
    </location>
</feature>
<dbReference type="GO" id="GO:1990904">
    <property type="term" value="C:ribonucleoprotein complex"/>
    <property type="evidence" value="ECO:0007669"/>
    <property type="project" value="UniProtKB-UniRule"/>
</dbReference>
<sequence length="470" mass="53270">MSSAATLVVLVCAVAKMAENGEAQETIPLAKKTGEPMEVAKMAENGEAQETIPLEKKICEQMEIAKMAANEVAQEITPLEKKIYEQIEYYFGDHNLPRDKFLKEQIKLDDGWIPLETLIKFNRLSRLTTDFTVIVEGLKKSKSGLMEISEDKTKVRRSPSKPVPECEEYKNSVKARSVYVKGFPTSATLDEIKGWFDETGPVENIQMRRTLQRQFKGSVFVVFDSVDSATKFVETPGQKYKDNDMIVLFKESYFAKKAEERKLHKTAKNKKTEKDHAGGDAALDKKSFEEKTGCLLKFAGDLADQTCREDIHEIFFNHGEIQWIDFIRGAKEGNILFKTNAKEALEKATEAHGGKLQLRDKDVTWEMVEGEEEKTILKKILEDQRESLNKRSFKARRGRGRGGKGNSGQQRVQFQGKKTKFESEDEDGDGVEQTTEITTTSPKKRTLEETEILDEPSAKQLKTEDKVADQ</sequence>
<evidence type="ECO:0000259" key="10">
    <source>
        <dbReference type="PROSITE" id="PS51939"/>
    </source>
</evidence>
<dbReference type="SUPFAM" id="SSF46785">
    <property type="entry name" value="Winged helix' DNA-binding domain"/>
    <property type="match status" value="1"/>
</dbReference>
<evidence type="ECO:0000313" key="11">
    <source>
        <dbReference type="EMBL" id="GCC36076.1"/>
    </source>
</evidence>
<dbReference type="Pfam" id="PF05383">
    <property type="entry name" value="La"/>
    <property type="match status" value="1"/>
</dbReference>
<keyword evidence="2" id="KW-0597">Phosphoprotein</keyword>
<dbReference type="PANTHER" id="PTHR22792:SF166">
    <property type="entry name" value="LUPUS LA PROTEIN HOMOLOG"/>
    <property type="match status" value="1"/>
</dbReference>
<dbReference type="InterPro" id="IPR035979">
    <property type="entry name" value="RBD_domain_sf"/>
</dbReference>
<feature type="region of interest" description="Disordered" evidence="6">
    <location>
        <begin position="389"/>
        <end position="470"/>
    </location>
</feature>
<evidence type="ECO:0000256" key="7">
    <source>
        <dbReference type="SAM" id="SignalP"/>
    </source>
</evidence>
<dbReference type="InterPro" id="IPR006630">
    <property type="entry name" value="La_HTH"/>
</dbReference>
<dbReference type="EMBL" id="BEZZ01000783">
    <property type="protein sequence ID" value="GCC36076.1"/>
    <property type="molecule type" value="Genomic_DNA"/>
</dbReference>
<evidence type="ECO:0000256" key="6">
    <source>
        <dbReference type="SAM" id="MobiDB-lite"/>
    </source>
</evidence>
<evidence type="ECO:0000256" key="5">
    <source>
        <dbReference type="PROSITE-ProRule" id="PRU00332"/>
    </source>
</evidence>
<dbReference type="InterPro" id="IPR014886">
    <property type="entry name" value="La_xRRM"/>
</dbReference>
<evidence type="ECO:0000256" key="4">
    <source>
        <dbReference type="ARBA" id="ARBA00023242"/>
    </source>
</evidence>
<dbReference type="CDD" id="cd12291">
    <property type="entry name" value="RRM1_La"/>
    <property type="match status" value="1"/>
</dbReference>
<dbReference type="PROSITE" id="PS50102">
    <property type="entry name" value="RRM"/>
    <property type="match status" value="1"/>
</dbReference>
<proteinExistence type="predicted"/>
<dbReference type="CDD" id="cd12541">
    <property type="entry name" value="RRM2_La"/>
    <property type="match status" value="1"/>
</dbReference>
<dbReference type="SMART" id="SM00715">
    <property type="entry name" value="LA"/>
    <property type="match status" value="1"/>
</dbReference>
<protein>
    <recommendedName>
        <fullName evidence="13">HTH La-type RNA-binding domain-containing protein</fullName>
    </recommendedName>
</protein>
<evidence type="ECO:0000256" key="3">
    <source>
        <dbReference type="ARBA" id="ARBA00022884"/>
    </source>
</evidence>
<dbReference type="STRING" id="137246.A0A401T0A0"/>
<evidence type="ECO:0000313" key="12">
    <source>
        <dbReference type="Proteomes" id="UP000287033"/>
    </source>
</evidence>
<dbReference type="PANTHER" id="PTHR22792">
    <property type="entry name" value="LUPUS LA PROTEIN-RELATED"/>
    <property type="match status" value="1"/>
</dbReference>
<feature type="domain" description="RRM" evidence="8">
    <location>
        <begin position="176"/>
        <end position="252"/>
    </location>
</feature>
<dbReference type="GO" id="GO:0008033">
    <property type="term" value="P:tRNA processing"/>
    <property type="evidence" value="ECO:0007669"/>
    <property type="project" value="TreeGrafter"/>
</dbReference>
<organism evidence="11 12">
    <name type="scientific">Chiloscyllium punctatum</name>
    <name type="common">Brownbanded bambooshark</name>
    <name type="synonym">Hemiscyllium punctatum</name>
    <dbReference type="NCBI Taxonomy" id="137246"/>
    <lineage>
        <taxon>Eukaryota</taxon>
        <taxon>Metazoa</taxon>
        <taxon>Chordata</taxon>
        <taxon>Craniata</taxon>
        <taxon>Vertebrata</taxon>
        <taxon>Chondrichthyes</taxon>
        <taxon>Elasmobranchii</taxon>
        <taxon>Galeomorphii</taxon>
        <taxon>Galeoidea</taxon>
        <taxon>Orectolobiformes</taxon>
        <taxon>Hemiscylliidae</taxon>
        <taxon>Chiloscyllium</taxon>
    </lineage>
</organism>
<dbReference type="InterPro" id="IPR000504">
    <property type="entry name" value="RRM_dom"/>
</dbReference>
<dbReference type="PRINTS" id="PR00302">
    <property type="entry name" value="LUPUSLA"/>
</dbReference>
<dbReference type="GO" id="GO:0010494">
    <property type="term" value="C:cytoplasmic stress granule"/>
    <property type="evidence" value="ECO:0007669"/>
    <property type="project" value="TreeGrafter"/>
</dbReference>
<dbReference type="OMA" id="QFERSIY"/>
<dbReference type="GO" id="GO:0005634">
    <property type="term" value="C:nucleus"/>
    <property type="evidence" value="ECO:0007669"/>
    <property type="project" value="UniProtKB-SubCell"/>
</dbReference>
<dbReference type="CDD" id="cd08028">
    <property type="entry name" value="LARP_3"/>
    <property type="match status" value="1"/>
</dbReference>
<feature type="compositionally biased region" description="Basic residues" evidence="6">
    <location>
        <begin position="391"/>
        <end position="402"/>
    </location>
</feature>
<evidence type="ECO:0008006" key="13">
    <source>
        <dbReference type="Google" id="ProtNLM"/>
    </source>
</evidence>
<dbReference type="AlphaFoldDB" id="A0A401T0A0"/>
<feature type="signal peptide" evidence="7">
    <location>
        <begin position="1"/>
        <end position="23"/>
    </location>
</feature>
<gene>
    <name evidence="11" type="ORF">chiPu_0014567</name>
</gene>
<dbReference type="InterPro" id="IPR002344">
    <property type="entry name" value="Lupus_La"/>
</dbReference>
<comment type="caution">
    <text evidence="11">The sequence shown here is derived from an EMBL/GenBank/DDBJ whole genome shotgun (WGS) entry which is preliminary data.</text>
</comment>
<evidence type="ECO:0000259" key="8">
    <source>
        <dbReference type="PROSITE" id="PS50102"/>
    </source>
</evidence>
<feature type="compositionally biased region" description="Polar residues" evidence="6">
    <location>
        <begin position="432"/>
        <end position="441"/>
    </location>
</feature>
<dbReference type="SMART" id="SM00360">
    <property type="entry name" value="RRM"/>
    <property type="match status" value="1"/>
</dbReference>
<feature type="compositionally biased region" description="Basic and acidic residues" evidence="6">
    <location>
        <begin position="461"/>
        <end position="470"/>
    </location>
</feature>
<dbReference type="GO" id="GO:0005829">
    <property type="term" value="C:cytosol"/>
    <property type="evidence" value="ECO:0007669"/>
    <property type="project" value="TreeGrafter"/>
</dbReference>
<dbReference type="Gene3D" id="1.10.10.10">
    <property type="entry name" value="Winged helix-like DNA-binding domain superfamily/Winged helix DNA-binding domain"/>
    <property type="match status" value="1"/>
</dbReference>
<dbReference type="GO" id="GO:0003729">
    <property type="term" value="F:mRNA binding"/>
    <property type="evidence" value="ECO:0007669"/>
    <property type="project" value="TreeGrafter"/>
</dbReference>
<dbReference type="PROSITE" id="PS51939">
    <property type="entry name" value="XRRM"/>
    <property type="match status" value="1"/>
</dbReference>
<evidence type="ECO:0000256" key="1">
    <source>
        <dbReference type="ARBA" id="ARBA00004123"/>
    </source>
</evidence>